<dbReference type="PATRIC" id="fig|1127696.3.peg.1498"/>
<dbReference type="eggNOG" id="COG3857">
    <property type="taxonomic scope" value="Bacteria"/>
</dbReference>
<comment type="caution">
    <text evidence="2">The sequence shown here is derived from an EMBL/GenBank/DDBJ whole genome shotgun (WGS) entry which is preliminary data.</text>
</comment>
<sequence length="1012" mass="116267">MPLEPFLSSVARHYFEERGADIASLCFVFPSKRSLTFFRHYLSELASDTPIFAPRMLTISQLIEELYPQLKILDKTALLFELYEAYREVRAEQDKQGKEGETGGTEEQVESFDDFIYWGNIILQDFDTCDRYLVNIRHLYNNLGDFKELADDFSHLTQEMRESIQSFWGSIPSLGDRHKDLEDGHKQRFLSFWRTLGPLYEAFNKRISEKGYTYEGHLYRLIAEHRDDVVNRLSKGTYFVFVGLFDVTPSEHKLFTRLRKQEIAEFCWDKAVKIVQDKQHPAHSYLGKLIKSFGQVKGPWDDSLASCLPESVRVVHAASLMAQVKGLPILLEQAEVSEADDHPTTAIILPDEGLLLPTASSIPEDFQHINISLGYPLNRTPIALLLKRWIKLLEFVSRRSDETTLPSDQLLGLLSERLISDYTPEASELIKAIRGRKRFFYPREELLSACKPTPLIHLLFSSIPSGFTLLDRIQEVLEYLATAEDNLPSLRTEERQEEVRDNTEEEKERLSDFDLEFIYHYLRLVKRLKGLPSPYIQSLHLSTLGHLLEEMVSTVTIPFEGDPLRGIQVMGLLETRSLHLENMIYLSAQEGVLPPSKYKSTLIPFTLRRGFRLPIGGTDDMGQDYTFFQSISRAKHLIFVVAPADAQRTGGEESRYINLLRYVYGVHIETQTLQLTSERQAFGAISKPKDEEVRRHLQEYLTPGGRTLSPSSLITYLSCPLRFYYESIKGLREEQDPTILLQSNDFGTILHDTMQAIYAELGESKISKEMLSGILDDRNKISNIIQAKYRELFKLDKGKKPLSGLALIYCQMVETYARSILTFDKELTPFFYWESEQEHTATFQLKDGQVVHFKGKIDRVDEVHGHIRVVDYKTGKASLRLEEWDMLRKSDNKAILQTLLYCAFLSQAKGSSTDRDDQCISNRLYPAIYQLKSKGGLMTSNDSFDPLVKLPFEGGKSTPQPYSEVEEAFQAFMSEVLTELFDFEKPFEQTTDNDICRYCPFALSCGRSLKRS</sequence>
<dbReference type="RefSeq" id="WP_005467785.1">
    <property type="nucleotide sequence ID" value="NZ_KB291032.1"/>
</dbReference>
<dbReference type="Gene3D" id="3.90.320.10">
    <property type="match status" value="1"/>
</dbReference>
<dbReference type="SUPFAM" id="SSF52540">
    <property type="entry name" value="P-loop containing nucleoside triphosphate hydrolases"/>
    <property type="match status" value="1"/>
</dbReference>
<reference evidence="2 3" key="1">
    <citation type="submission" date="2012-05" db="EMBL/GenBank/DDBJ databases">
        <authorList>
            <person name="Weinstock G."/>
            <person name="Sodergren E."/>
            <person name="Lobos E.A."/>
            <person name="Fulton L."/>
            <person name="Fulton R."/>
            <person name="Courtney L."/>
            <person name="Fronick C."/>
            <person name="O'Laughlin M."/>
            <person name="Godfrey J."/>
            <person name="Wilson R.M."/>
            <person name="Miner T."/>
            <person name="Farmer C."/>
            <person name="Delehaunty K."/>
            <person name="Cordes M."/>
            <person name="Minx P."/>
            <person name="Tomlinson C."/>
            <person name="Chen J."/>
            <person name="Wollam A."/>
            <person name="Pepin K.H."/>
            <person name="Bhonagiri V."/>
            <person name="Zhang X."/>
            <person name="Suruliraj S."/>
            <person name="Warren W."/>
            <person name="Mitreva M."/>
            <person name="Mardis E.R."/>
            <person name="Wilson R.K."/>
        </authorList>
    </citation>
    <scope>NUCLEOTIDE SEQUENCE [LARGE SCALE GENOMIC DNA]</scope>
    <source>
        <strain evidence="2 3">F0037</strain>
    </source>
</reference>
<name>L1NAE5_9PORP</name>
<dbReference type="InterPro" id="IPR011604">
    <property type="entry name" value="PDDEXK-like_dom_sf"/>
</dbReference>
<dbReference type="InterPro" id="IPR027417">
    <property type="entry name" value="P-loop_NTPase"/>
</dbReference>
<dbReference type="Proteomes" id="UP000010408">
    <property type="component" value="Unassembled WGS sequence"/>
</dbReference>
<dbReference type="AlphaFoldDB" id="L1NAE5"/>
<evidence type="ECO:0000259" key="1">
    <source>
        <dbReference type="Pfam" id="PF12705"/>
    </source>
</evidence>
<accession>L1NAE5</accession>
<organism evidence="2 3">
    <name type="scientific">Porphyromonas catoniae F0037</name>
    <dbReference type="NCBI Taxonomy" id="1127696"/>
    <lineage>
        <taxon>Bacteria</taxon>
        <taxon>Pseudomonadati</taxon>
        <taxon>Bacteroidota</taxon>
        <taxon>Bacteroidia</taxon>
        <taxon>Bacteroidales</taxon>
        <taxon>Porphyromonadaceae</taxon>
        <taxon>Porphyromonas</taxon>
    </lineage>
</organism>
<feature type="domain" description="PD-(D/E)XK endonuclease-like" evidence="1">
    <location>
        <begin position="707"/>
        <end position="1005"/>
    </location>
</feature>
<gene>
    <name evidence="2" type="ORF">HMPREF9134_01657</name>
</gene>
<dbReference type="InterPro" id="IPR038726">
    <property type="entry name" value="PDDEXK_AddAB-type"/>
</dbReference>
<dbReference type="EMBL" id="AMEQ01000040">
    <property type="protein sequence ID" value="EKY00323.1"/>
    <property type="molecule type" value="Genomic_DNA"/>
</dbReference>
<dbReference type="STRING" id="1127696.HMPREF9134_01657"/>
<dbReference type="InterPro" id="IPR011335">
    <property type="entry name" value="Restrct_endonuc-II-like"/>
</dbReference>
<proteinExistence type="predicted"/>
<evidence type="ECO:0000313" key="2">
    <source>
        <dbReference type="EMBL" id="EKY00323.1"/>
    </source>
</evidence>
<evidence type="ECO:0000313" key="3">
    <source>
        <dbReference type="Proteomes" id="UP000010408"/>
    </source>
</evidence>
<dbReference type="HOGENOM" id="CLU_013279_0_0_10"/>
<dbReference type="SUPFAM" id="SSF52980">
    <property type="entry name" value="Restriction endonuclease-like"/>
    <property type="match status" value="1"/>
</dbReference>
<protein>
    <recommendedName>
        <fullName evidence="1">PD-(D/E)XK endonuclease-like domain-containing protein</fullName>
    </recommendedName>
</protein>
<dbReference type="Pfam" id="PF12705">
    <property type="entry name" value="PDDEXK_1"/>
    <property type="match status" value="1"/>
</dbReference>